<keyword evidence="3" id="KW-1185">Reference proteome</keyword>
<name>A0A674E585_SALTR</name>
<dbReference type="InParanoid" id="A0A674E585"/>
<dbReference type="OMA" id="CGQSKAS"/>
<dbReference type="AlphaFoldDB" id="A0A674E585"/>
<organism evidence="2 3">
    <name type="scientific">Salmo trutta</name>
    <name type="common">Brown trout</name>
    <dbReference type="NCBI Taxonomy" id="8032"/>
    <lineage>
        <taxon>Eukaryota</taxon>
        <taxon>Metazoa</taxon>
        <taxon>Chordata</taxon>
        <taxon>Craniata</taxon>
        <taxon>Vertebrata</taxon>
        <taxon>Euteleostomi</taxon>
        <taxon>Actinopterygii</taxon>
        <taxon>Neopterygii</taxon>
        <taxon>Teleostei</taxon>
        <taxon>Protacanthopterygii</taxon>
        <taxon>Salmoniformes</taxon>
        <taxon>Salmonidae</taxon>
        <taxon>Salmoninae</taxon>
        <taxon>Salmo</taxon>
    </lineage>
</organism>
<evidence type="ECO:0000313" key="2">
    <source>
        <dbReference type="Ensembl" id="ENSSTUP00000103123.1"/>
    </source>
</evidence>
<dbReference type="Ensembl" id="ENSSTUT00000110611.1">
    <property type="protein sequence ID" value="ENSSTUP00000103123.1"/>
    <property type="gene ID" value="ENSSTUG00000046089.1"/>
</dbReference>
<proteinExistence type="predicted"/>
<evidence type="ECO:0000313" key="3">
    <source>
        <dbReference type="Proteomes" id="UP000472277"/>
    </source>
</evidence>
<protein>
    <submittedName>
        <fullName evidence="2">Uncharacterized protein</fullName>
    </submittedName>
</protein>
<feature type="region of interest" description="Disordered" evidence="1">
    <location>
        <begin position="140"/>
        <end position="175"/>
    </location>
</feature>
<accession>A0A674E585</accession>
<evidence type="ECO:0000256" key="1">
    <source>
        <dbReference type="SAM" id="MobiDB-lite"/>
    </source>
</evidence>
<dbReference type="Proteomes" id="UP000472277">
    <property type="component" value="Chromosome 36"/>
</dbReference>
<sequence length="227" mass="25964">MAYFGKVNVFDFNSETWSKYIERLEFYFEANDVNEDKTERAILLLACRSTIYGLVMDLIAPQLITYADLTQRVGEHFDLKPNVIVERFKVVLWQKPRRISSSVCGQSKASRCEFGGTFQRSAKCLFCNNNKRSKAILRERHQSREKRHPLQTTKRQSGPQAHQVAEPHSPSSEEEEEVVVEDAANVMVIQEKPTSPLWTTVELDNGPAVSKVHTGFPYRLGEHAFAD</sequence>
<reference evidence="2" key="2">
    <citation type="submission" date="2025-09" db="UniProtKB">
        <authorList>
            <consortium name="Ensembl"/>
        </authorList>
    </citation>
    <scope>IDENTIFICATION</scope>
</reference>
<reference evidence="2" key="1">
    <citation type="submission" date="2025-08" db="UniProtKB">
        <authorList>
            <consortium name="Ensembl"/>
        </authorList>
    </citation>
    <scope>IDENTIFICATION</scope>
</reference>
<dbReference type="GeneTree" id="ENSGT01000000222038"/>
<feature type="compositionally biased region" description="Polar residues" evidence="1">
    <location>
        <begin position="150"/>
        <end position="160"/>
    </location>
</feature>